<dbReference type="Pfam" id="PF00072">
    <property type="entry name" value="Response_reg"/>
    <property type="match status" value="1"/>
</dbReference>
<gene>
    <name evidence="6" type="ordered locus">Nwi_0556</name>
</gene>
<dbReference type="KEGG" id="nwi:Nwi_0556"/>
<evidence type="ECO:0000313" key="6">
    <source>
        <dbReference type="EMBL" id="ABA03823.1"/>
    </source>
</evidence>
<organism evidence="6 7">
    <name type="scientific">Nitrobacter winogradskyi (strain ATCC 25391 / DSM 10237 / CIP 104748 / NCIMB 11846 / Nb-255)</name>
    <dbReference type="NCBI Taxonomy" id="323098"/>
    <lineage>
        <taxon>Bacteria</taxon>
        <taxon>Pseudomonadati</taxon>
        <taxon>Pseudomonadota</taxon>
        <taxon>Alphaproteobacteria</taxon>
        <taxon>Hyphomicrobiales</taxon>
        <taxon>Nitrobacteraceae</taxon>
        <taxon>Nitrobacter</taxon>
    </lineage>
</organism>
<evidence type="ECO:0000256" key="4">
    <source>
        <dbReference type="PROSITE-ProRule" id="PRU00169"/>
    </source>
</evidence>
<dbReference type="GO" id="GO:0005829">
    <property type="term" value="C:cytosol"/>
    <property type="evidence" value="ECO:0007669"/>
    <property type="project" value="TreeGrafter"/>
</dbReference>
<dbReference type="STRING" id="323098.Nwi_0556"/>
<keyword evidence="2" id="KW-0902">Two-component regulatory system</keyword>
<dbReference type="InterPro" id="IPR039420">
    <property type="entry name" value="WalR-like"/>
</dbReference>
<feature type="domain" description="Response regulatory" evidence="5">
    <location>
        <begin position="24"/>
        <end position="135"/>
    </location>
</feature>
<dbReference type="RefSeq" id="WP_011313884.1">
    <property type="nucleotide sequence ID" value="NC_007406.1"/>
</dbReference>
<evidence type="ECO:0000259" key="5">
    <source>
        <dbReference type="PROSITE" id="PS50110"/>
    </source>
</evidence>
<dbReference type="Proteomes" id="UP000002531">
    <property type="component" value="Chromosome"/>
</dbReference>
<dbReference type="PROSITE" id="PS50110">
    <property type="entry name" value="RESPONSE_REGULATORY"/>
    <property type="match status" value="1"/>
</dbReference>
<evidence type="ECO:0000256" key="1">
    <source>
        <dbReference type="ARBA" id="ARBA00022553"/>
    </source>
</evidence>
<dbReference type="SMART" id="SM00448">
    <property type="entry name" value="REC"/>
    <property type="match status" value="1"/>
</dbReference>
<sequence length="140" mass="15100">MLMEVMHPLVPDGPASAPAGVPRDLLIVEDDVIIAIDLEQTVAELGVALARTASNVAQALAMIAERAPDFALLDVALSEENSFAIARLLATLKIPFAFVTGYSGDTSFPTEYSDRPRLSKPFSRDELFATLLNWRSGVAR</sequence>
<protein>
    <submittedName>
        <fullName evidence="6">Response regulator receiver</fullName>
    </submittedName>
</protein>
<dbReference type="HOGENOM" id="CLU_000445_69_11_5"/>
<evidence type="ECO:0000256" key="2">
    <source>
        <dbReference type="ARBA" id="ARBA00023012"/>
    </source>
</evidence>
<dbReference type="PANTHER" id="PTHR48111">
    <property type="entry name" value="REGULATOR OF RPOS"/>
    <property type="match status" value="1"/>
</dbReference>
<dbReference type="InterPro" id="IPR011006">
    <property type="entry name" value="CheY-like_superfamily"/>
</dbReference>
<accession>Q3SV68</accession>
<keyword evidence="7" id="KW-1185">Reference proteome</keyword>
<dbReference type="SUPFAM" id="SSF52172">
    <property type="entry name" value="CheY-like"/>
    <property type="match status" value="1"/>
</dbReference>
<dbReference type="PANTHER" id="PTHR48111:SF40">
    <property type="entry name" value="PHOSPHATE REGULON TRANSCRIPTIONAL REGULATORY PROTEIN PHOB"/>
    <property type="match status" value="1"/>
</dbReference>
<keyword evidence="1 4" id="KW-0597">Phosphoprotein</keyword>
<dbReference type="GO" id="GO:0032993">
    <property type="term" value="C:protein-DNA complex"/>
    <property type="evidence" value="ECO:0007669"/>
    <property type="project" value="TreeGrafter"/>
</dbReference>
<dbReference type="GO" id="GO:0000976">
    <property type="term" value="F:transcription cis-regulatory region binding"/>
    <property type="evidence" value="ECO:0007669"/>
    <property type="project" value="TreeGrafter"/>
</dbReference>
<dbReference type="GO" id="GO:0000156">
    <property type="term" value="F:phosphorelay response regulator activity"/>
    <property type="evidence" value="ECO:0007669"/>
    <property type="project" value="TreeGrafter"/>
</dbReference>
<evidence type="ECO:0000256" key="3">
    <source>
        <dbReference type="ARBA" id="ARBA00023125"/>
    </source>
</evidence>
<dbReference type="InterPro" id="IPR001789">
    <property type="entry name" value="Sig_transdc_resp-reg_receiver"/>
</dbReference>
<dbReference type="eggNOG" id="COG0784">
    <property type="taxonomic scope" value="Bacteria"/>
</dbReference>
<name>Q3SV68_NITWN</name>
<dbReference type="Gene3D" id="3.40.50.2300">
    <property type="match status" value="1"/>
</dbReference>
<keyword evidence="3" id="KW-0238">DNA-binding</keyword>
<dbReference type="AlphaFoldDB" id="Q3SV68"/>
<evidence type="ECO:0000313" key="7">
    <source>
        <dbReference type="Proteomes" id="UP000002531"/>
    </source>
</evidence>
<proteinExistence type="predicted"/>
<dbReference type="EMBL" id="CP000115">
    <property type="protein sequence ID" value="ABA03823.1"/>
    <property type="molecule type" value="Genomic_DNA"/>
</dbReference>
<dbReference type="GO" id="GO:0006355">
    <property type="term" value="P:regulation of DNA-templated transcription"/>
    <property type="evidence" value="ECO:0007669"/>
    <property type="project" value="TreeGrafter"/>
</dbReference>
<feature type="modified residue" description="4-aspartylphosphate" evidence="4">
    <location>
        <position position="74"/>
    </location>
</feature>
<reference evidence="6 7" key="1">
    <citation type="journal article" date="2006" name="Appl. Environ. Microbiol.">
        <title>Genome sequence of the chemolithoautotrophic nitrite-oxidizing bacterium Nitrobacter winogradskyi Nb-255.</title>
        <authorList>
            <person name="Starkenburg S.R."/>
            <person name="Chain P.S."/>
            <person name="Sayavedra-Soto L.A."/>
            <person name="Hauser L."/>
            <person name="Land M.L."/>
            <person name="Larimer F.W."/>
            <person name="Malfatti S.A."/>
            <person name="Klotz M.G."/>
            <person name="Bottomley P.J."/>
            <person name="Arp D.J."/>
            <person name="Hickey W.J."/>
        </authorList>
    </citation>
    <scope>NUCLEOTIDE SEQUENCE [LARGE SCALE GENOMIC DNA]</scope>
    <source>
        <strain evidence="7">ATCC 25391 / DSM 10237 / CIP 104748 / NCIMB 11846 / Nb-255</strain>
    </source>
</reference>